<feature type="transmembrane region" description="Helical" evidence="1">
    <location>
        <begin position="90"/>
        <end position="115"/>
    </location>
</feature>
<name>A0A4R3YEN2_9PROT</name>
<organism evidence="2 3">
    <name type="scientific">Sulfurirhabdus autotrophica</name>
    <dbReference type="NCBI Taxonomy" id="1706046"/>
    <lineage>
        <taxon>Bacteria</taxon>
        <taxon>Pseudomonadati</taxon>
        <taxon>Pseudomonadota</taxon>
        <taxon>Betaproteobacteria</taxon>
        <taxon>Nitrosomonadales</taxon>
        <taxon>Sulfuricellaceae</taxon>
        <taxon>Sulfurirhabdus</taxon>
    </lineage>
</organism>
<keyword evidence="3" id="KW-1185">Reference proteome</keyword>
<keyword evidence="1" id="KW-1133">Transmembrane helix</keyword>
<evidence type="ECO:0000313" key="3">
    <source>
        <dbReference type="Proteomes" id="UP000295367"/>
    </source>
</evidence>
<gene>
    <name evidence="2" type="ORF">EDC63_101530</name>
</gene>
<dbReference type="PANTHER" id="PTHR35531">
    <property type="entry name" value="INNER MEMBRANE PROTEIN YBCI-RELATED"/>
    <property type="match status" value="1"/>
</dbReference>
<accession>A0A4R3YEN2</accession>
<keyword evidence="1" id="KW-0812">Transmembrane</keyword>
<dbReference type="Pfam" id="PF04307">
    <property type="entry name" value="YdjM"/>
    <property type="match status" value="1"/>
</dbReference>
<dbReference type="InterPro" id="IPR007404">
    <property type="entry name" value="YdjM-like"/>
</dbReference>
<dbReference type="Proteomes" id="UP000295367">
    <property type="component" value="Unassembled WGS sequence"/>
</dbReference>
<dbReference type="PANTHER" id="PTHR35531:SF1">
    <property type="entry name" value="INNER MEMBRANE PROTEIN YBCI-RELATED"/>
    <property type="match status" value="1"/>
</dbReference>
<protein>
    <submittedName>
        <fullName evidence="2">Inner membrane protein</fullName>
    </submittedName>
</protein>
<keyword evidence="1" id="KW-0472">Membrane</keyword>
<comment type="caution">
    <text evidence="2">The sequence shown here is derived from an EMBL/GenBank/DDBJ whole genome shotgun (WGS) entry which is preliminary data.</text>
</comment>
<dbReference type="AlphaFoldDB" id="A0A4R3YEN2"/>
<feature type="transmembrane region" description="Helical" evidence="1">
    <location>
        <begin position="155"/>
        <end position="174"/>
    </location>
</feature>
<reference evidence="2 3" key="1">
    <citation type="submission" date="2019-03" db="EMBL/GenBank/DDBJ databases">
        <title>Genomic Encyclopedia of Type Strains, Phase IV (KMG-IV): sequencing the most valuable type-strain genomes for metagenomic binning, comparative biology and taxonomic classification.</title>
        <authorList>
            <person name="Goeker M."/>
        </authorList>
    </citation>
    <scope>NUCLEOTIDE SEQUENCE [LARGE SCALE GENOMIC DNA]</scope>
    <source>
        <strain evidence="2 3">DSM 100309</strain>
    </source>
</reference>
<evidence type="ECO:0000256" key="1">
    <source>
        <dbReference type="SAM" id="Phobius"/>
    </source>
</evidence>
<dbReference type="OrthoDB" id="9781927at2"/>
<evidence type="ECO:0000313" key="2">
    <source>
        <dbReference type="EMBL" id="TCV90556.1"/>
    </source>
</evidence>
<proteinExistence type="predicted"/>
<feature type="transmembrane region" description="Helical" evidence="1">
    <location>
        <begin position="59"/>
        <end position="78"/>
    </location>
</feature>
<dbReference type="EMBL" id="SMCO01000001">
    <property type="protein sequence ID" value="TCV90556.1"/>
    <property type="molecule type" value="Genomic_DNA"/>
</dbReference>
<dbReference type="RefSeq" id="WP_132920876.1">
    <property type="nucleotide sequence ID" value="NZ_SMCO01000001.1"/>
</dbReference>
<sequence>MATPISHLAVPLALSVALGPDMVSPGLMVLALACAVLPDIDAVGMWLGIPYDHTFGHRGFTHSFPFSVALAVMGAFFAPELGEERSIAFFLLLFSAASHGLLDAMTNGGLGIAFFSPFSNKRYFLPWRIIEVSPLNVMQLLSLRGLSVLGSEVRYVWIPCAVFGLAGFVVRVILNAQGV</sequence>